<evidence type="ECO:0000313" key="1">
    <source>
        <dbReference type="EMBL" id="MBW32008.1"/>
    </source>
</evidence>
<accession>A0A2M3ZUD9</accession>
<reference evidence="1" key="1">
    <citation type="submission" date="2018-01" db="EMBL/GenBank/DDBJ databases">
        <title>An insight into the sialome of Amazonian anophelines.</title>
        <authorList>
            <person name="Ribeiro J.M."/>
            <person name="Scarpassa V."/>
            <person name="Calvo E."/>
        </authorList>
    </citation>
    <scope>NUCLEOTIDE SEQUENCE</scope>
    <source>
        <tissue evidence="1">Salivary glands</tissue>
    </source>
</reference>
<organism evidence="1">
    <name type="scientific">Anopheles braziliensis</name>
    <dbReference type="NCBI Taxonomy" id="58242"/>
    <lineage>
        <taxon>Eukaryota</taxon>
        <taxon>Metazoa</taxon>
        <taxon>Ecdysozoa</taxon>
        <taxon>Arthropoda</taxon>
        <taxon>Hexapoda</taxon>
        <taxon>Insecta</taxon>
        <taxon>Pterygota</taxon>
        <taxon>Neoptera</taxon>
        <taxon>Endopterygota</taxon>
        <taxon>Diptera</taxon>
        <taxon>Nematocera</taxon>
        <taxon>Culicoidea</taxon>
        <taxon>Culicidae</taxon>
        <taxon>Anophelinae</taxon>
        <taxon>Anopheles</taxon>
    </lineage>
</organism>
<dbReference type="AlphaFoldDB" id="A0A2M3ZUD9"/>
<proteinExistence type="predicted"/>
<sequence length="83" mass="9441">MLLLPPALSISMLKLYASSNQTHLSEKSTDWRHRYTRYGSSTSDSSSICMYMTMSCGMYRSTSPFGKLKILFPMKLRTPGSFE</sequence>
<protein>
    <submittedName>
        <fullName evidence="1">Putative secreted peptide</fullName>
    </submittedName>
</protein>
<dbReference type="EMBL" id="GGFM01011257">
    <property type="protein sequence ID" value="MBW32008.1"/>
    <property type="molecule type" value="Transcribed_RNA"/>
</dbReference>
<name>A0A2M3ZUD9_9DIPT</name>